<dbReference type="SUPFAM" id="SSF56784">
    <property type="entry name" value="HAD-like"/>
    <property type="match status" value="1"/>
</dbReference>
<dbReference type="PANTHER" id="PTHR10000">
    <property type="entry name" value="PHOSPHOSERINE PHOSPHATASE"/>
    <property type="match status" value="1"/>
</dbReference>
<dbReference type="GO" id="GO:0000287">
    <property type="term" value="F:magnesium ion binding"/>
    <property type="evidence" value="ECO:0007669"/>
    <property type="project" value="TreeGrafter"/>
</dbReference>
<name>A0A9D2FGE4_9FIRM</name>
<reference evidence="1" key="2">
    <citation type="submission" date="2021-04" db="EMBL/GenBank/DDBJ databases">
        <authorList>
            <person name="Gilroy R."/>
        </authorList>
    </citation>
    <scope>NUCLEOTIDE SEQUENCE</scope>
    <source>
        <strain evidence="1">ChiBcec16-3735</strain>
    </source>
</reference>
<dbReference type="EMBL" id="DXBJ01000068">
    <property type="protein sequence ID" value="HIZ58714.1"/>
    <property type="molecule type" value="Genomic_DNA"/>
</dbReference>
<dbReference type="PANTHER" id="PTHR10000:SF8">
    <property type="entry name" value="HAD SUPERFAMILY HYDROLASE-LIKE, TYPE 3"/>
    <property type="match status" value="1"/>
</dbReference>
<dbReference type="Gene3D" id="3.40.50.1000">
    <property type="entry name" value="HAD superfamily/HAD-like"/>
    <property type="match status" value="1"/>
</dbReference>
<dbReference type="GO" id="GO:0016791">
    <property type="term" value="F:phosphatase activity"/>
    <property type="evidence" value="ECO:0007669"/>
    <property type="project" value="UniProtKB-ARBA"/>
</dbReference>
<dbReference type="SFLD" id="SFLDS00003">
    <property type="entry name" value="Haloacid_Dehalogenase"/>
    <property type="match status" value="1"/>
</dbReference>
<comment type="caution">
    <text evidence="1">The sequence shown here is derived from an EMBL/GenBank/DDBJ whole genome shotgun (WGS) entry which is preliminary data.</text>
</comment>
<dbReference type="InterPro" id="IPR023214">
    <property type="entry name" value="HAD_sf"/>
</dbReference>
<dbReference type="PROSITE" id="PS01229">
    <property type="entry name" value="COF_2"/>
    <property type="match status" value="1"/>
</dbReference>
<dbReference type="CDD" id="cd07516">
    <property type="entry name" value="HAD_Pase"/>
    <property type="match status" value="1"/>
</dbReference>
<sequence length="300" mass="32272">MQKIHALFIDIDGTLLDSRQRITPAVHDALLAFQKAGGVVVLSSARPYAGMRQYGEALHLAQYGGYYAAFNGGQLVDAATLSAIFAQAFSPEDAALVVQAVHQLEQETQQAALEGSSGGPLTLEKAWQIHDLIDKTSLNLMTYQGDRLIVQRLEPYAAAEMLVNQLQLQVRPDFAAALEVAPVKFLVSGDPALIRTLYPRLKERLPGCEVVVSDPFFVEITPPGVHKGQALETIAARLGIPIEAIAAIGDSENDLPMIRRAGLGVAMANAPESVRQAADFVTRSNDEDGVAYFLDSFGSS</sequence>
<accession>A0A9D2FGE4</accession>
<dbReference type="AlphaFoldDB" id="A0A9D2FGE4"/>
<dbReference type="Gene3D" id="3.30.1240.10">
    <property type="match status" value="1"/>
</dbReference>
<dbReference type="GO" id="GO:0005829">
    <property type="term" value="C:cytosol"/>
    <property type="evidence" value="ECO:0007669"/>
    <property type="project" value="TreeGrafter"/>
</dbReference>
<proteinExistence type="predicted"/>
<protein>
    <submittedName>
        <fullName evidence="1">Cof-type HAD-IIB family hydrolase</fullName>
    </submittedName>
</protein>
<gene>
    <name evidence="1" type="ORF">H9725_09120</name>
</gene>
<organism evidence="1 2">
    <name type="scientific">Candidatus Faecalibacterium gallistercoris</name>
    <dbReference type="NCBI Taxonomy" id="2838579"/>
    <lineage>
        <taxon>Bacteria</taxon>
        <taxon>Bacillati</taxon>
        <taxon>Bacillota</taxon>
        <taxon>Clostridia</taxon>
        <taxon>Eubacteriales</taxon>
        <taxon>Oscillospiraceae</taxon>
        <taxon>Faecalibacterium</taxon>
    </lineage>
</organism>
<keyword evidence="1" id="KW-0378">Hydrolase</keyword>
<dbReference type="InterPro" id="IPR036412">
    <property type="entry name" value="HAD-like_sf"/>
</dbReference>
<evidence type="ECO:0000313" key="1">
    <source>
        <dbReference type="EMBL" id="HIZ58714.1"/>
    </source>
</evidence>
<dbReference type="Proteomes" id="UP000824065">
    <property type="component" value="Unassembled WGS sequence"/>
</dbReference>
<reference evidence="1" key="1">
    <citation type="journal article" date="2021" name="PeerJ">
        <title>Extensive microbial diversity within the chicken gut microbiome revealed by metagenomics and culture.</title>
        <authorList>
            <person name="Gilroy R."/>
            <person name="Ravi A."/>
            <person name="Getino M."/>
            <person name="Pursley I."/>
            <person name="Horton D.L."/>
            <person name="Alikhan N.F."/>
            <person name="Baker D."/>
            <person name="Gharbi K."/>
            <person name="Hall N."/>
            <person name="Watson M."/>
            <person name="Adriaenssens E.M."/>
            <person name="Foster-Nyarko E."/>
            <person name="Jarju S."/>
            <person name="Secka A."/>
            <person name="Antonio M."/>
            <person name="Oren A."/>
            <person name="Chaudhuri R.R."/>
            <person name="La Ragione R."/>
            <person name="Hildebrand F."/>
            <person name="Pallen M.J."/>
        </authorList>
    </citation>
    <scope>NUCLEOTIDE SEQUENCE</scope>
    <source>
        <strain evidence="1">ChiBcec16-3735</strain>
    </source>
</reference>
<dbReference type="PRINTS" id="PR00119">
    <property type="entry name" value="CATATPASE"/>
</dbReference>
<evidence type="ECO:0000313" key="2">
    <source>
        <dbReference type="Proteomes" id="UP000824065"/>
    </source>
</evidence>
<dbReference type="SFLD" id="SFLDG01140">
    <property type="entry name" value="C2.B:_Phosphomannomutase_and_P"/>
    <property type="match status" value="1"/>
</dbReference>
<dbReference type="Pfam" id="PF08282">
    <property type="entry name" value="Hydrolase_3"/>
    <property type="match status" value="1"/>
</dbReference>